<feature type="transmembrane region" description="Helical" evidence="1">
    <location>
        <begin position="99"/>
        <end position="117"/>
    </location>
</feature>
<keyword evidence="1" id="KW-0472">Membrane</keyword>
<gene>
    <name evidence="2" type="ORF">EV643_12643</name>
</gene>
<reference evidence="2 3" key="1">
    <citation type="submission" date="2019-03" db="EMBL/GenBank/DDBJ databases">
        <title>Genomic Encyclopedia of Type Strains, Phase III (KMG-III): the genomes of soil and plant-associated and newly described type strains.</title>
        <authorList>
            <person name="Whitman W."/>
        </authorList>
    </citation>
    <scope>NUCLEOTIDE SEQUENCE [LARGE SCALE GENOMIC DNA]</scope>
    <source>
        <strain evidence="2 3">VKM Ac-2527</strain>
    </source>
</reference>
<accession>A0A4R6JFG0</accession>
<feature type="transmembrane region" description="Helical" evidence="1">
    <location>
        <begin position="74"/>
        <end position="92"/>
    </location>
</feature>
<dbReference type="AlphaFoldDB" id="A0A4R6JFG0"/>
<name>A0A4R6JFG0_9ACTN</name>
<comment type="caution">
    <text evidence="2">The sequence shown here is derived from an EMBL/GenBank/DDBJ whole genome shotgun (WGS) entry which is preliminary data.</text>
</comment>
<keyword evidence="1" id="KW-1133">Transmembrane helix</keyword>
<dbReference type="Proteomes" id="UP000295388">
    <property type="component" value="Unassembled WGS sequence"/>
</dbReference>
<sequence>MVASTFTESTGRLAERLAPARVGPAAVVIGLLVCTDLVMIVLHLAHRSVQVTTRVPVLKSQAFNISGDHGIAESFGYVQLFWVVVLLLWVGLFGNRRSFLPWALLFAYLLADDLLALHESAGTALVHAVGEQPKHLIFGGLRMQDLGELVFAGSVGLVLLALLAWGYRRGTARTRTAYRRLLVVSLELAVFGMLVDGLATGVGDSGLQLLHLLEDGGELFAVSAVLGCVVLEVSSALSKAGRAGPAGG</sequence>
<dbReference type="RefSeq" id="WP_133804784.1">
    <property type="nucleotide sequence ID" value="NZ_SNWQ01000026.1"/>
</dbReference>
<evidence type="ECO:0000256" key="1">
    <source>
        <dbReference type="SAM" id="Phobius"/>
    </source>
</evidence>
<evidence type="ECO:0000313" key="2">
    <source>
        <dbReference type="EMBL" id="TDO34684.1"/>
    </source>
</evidence>
<keyword evidence="1" id="KW-0812">Transmembrane</keyword>
<dbReference type="EMBL" id="SNWQ01000026">
    <property type="protein sequence ID" value="TDO34684.1"/>
    <property type="molecule type" value="Genomic_DNA"/>
</dbReference>
<feature type="transmembrane region" description="Helical" evidence="1">
    <location>
        <begin position="149"/>
        <end position="168"/>
    </location>
</feature>
<feature type="transmembrane region" description="Helical" evidence="1">
    <location>
        <begin position="180"/>
        <end position="199"/>
    </location>
</feature>
<organism evidence="2 3">
    <name type="scientific">Kribbella caucasensis</name>
    <dbReference type="NCBI Taxonomy" id="2512215"/>
    <lineage>
        <taxon>Bacteria</taxon>
        <taxon>Bacillati</taxon>
        <taxon>Actinomycetota</taxon>
        <taxon>Actinomycetes</taxon>
        <taxon>Propionibacteriales</taxon>
        <taxon>Kribbellaceae</taxon>
        <taxon>Kribbella</taxon>
    </lineage>
</organism>
<evidence type="ECO:0000313" key="3">
    <source>
        <dbReference type="Proteomes" id="UP000295388"/>
    </source>
</evidence>
<protein>
    <submittedName>
        <fullName evidence="2">Uncharacterized protein</fullName>
    </submittedName>
</protein>
<feature type="transmembrane region" description="Helical" evidence="1">
    <location>
        <begin position="22"/>
        <end position="45"/>
    </location>
</feature>
<proteinExistence type="predicted"/>
<dbReference type="OrthoDB" id="5145550at2"/>
<keyword evidence="3" id="KW-1185">Reference proteome</keyword>